<name>A0ACB8QRW6_9AGAM</name>
<proteinExistence type="predicted"/>
<organism evidence="1 2">
    <name type="scientific">Vararia minispora EC-137</name>
    <dbReference type="NCBI Taxonomy" id="1314806"/>
    <lineage>
        <taxon>Eukaryota</taxon>
        <taxon>Fungi</taxon>
        <taxon>Dikarya</taxon>
        <taxon>Basidiomycota</taxon>
        <taxon>Agaricomycotina</taxon>
        <taxon>Agaricomycetes</taxon>
        <taxon>Russulales</taxon>
        <taxon>Lachnocladiaceae</taxon>
        <taxon>Vararia</taxon>
    </lineage>
</organism>
<reference evidence="1" key="1">
    <citation type="submission" date="2021-02" db="EMBL/GenBank/DDBJ databases">
        <authorList>
            <consortium name="DOE Joint Genome Institute"/>
            <person name="Ahrendt S."/>
            <person name="Looney B.P."/>
            <person name="Miyauchi S."/>
            <person name="Morin E."/>
            <person name="Drula E."/>
            <person name="Courty P.E."/>
            <person name="Chicoki N."/>
            <person name="Fauchery L."/>
            <person name="Kohler A."/>
            <person name="Kuo A."/>
            <person name="Labutti K."/>
            <person name="Pangilinan J."/>
            <person name="Lipzen A."/>
            <person name="Riley R."/>
            <person name="Andreopoulos W."/>
            <person name="He G."/>
            <person name="Johnson J."/>
            <person name="Barry K.W."/>
            <person name="Grigoriev I.V."/>
            <person name="Nagy L."/>
            <person name="Hibbett D."/>
            <person name="Henrissat B."/>
            <person name="Matheny P.B."/>
            <person name="Labbe J."/>
            <person name="Martin F."/>
        </authorList>
    </citation>
    <scope>NUCLEOTIDE SEQUENCE</scope>
    <source>
        <strain evidence="1">EC-137</strain>
    </source>
</reference>
<accession>A0ACB8QRW6</accession>
<comment type="caution">
    <text evidence="1">The sequence shown here is derived from an EMBL/GenBank/DDBJ whole genome shotgun (WGS) entry which is preliminary data.</text>
</comment>
<sequence length="380" mass="42124">MDSTSQDNVTTAFLERRTDILGPAVISTFVQGVQMGLITSLFTRFWSRVDREPGWVKAIVLFVTAAGFFQTGAAFWTWWEVHVEKFPDIPVMLQMTWSQRGMFAIILCMSAPVQAFLVWRCWVVPLSLIILGCAVSSLYSAVLMISSKWAPVVSLRGPLIPIEPSYVVALVLPAALDMIVTAILLTFLIQHYFSIPSKRTRLVLSQLMLVAWEAAVPPSFCAIASVVMLIIDPSAPSWANMLQSILGKLYVMSLLFTLNSRADIAEMYYGSDTSPHLTFTTSSFGIAMPWRSRSCTQPDNNNIPHFLIFAFKGTDNVTRGAVGASSAIAVGLVLWCCCQLRSRRELDRGFYDRQAEEQLAKDDEDVSPRSSASQKDAPLA</sequence>
<protein>
    <submittedName>
        <fullName evidence="1">Uncharacterized protein</fullName>
    </submittedName>
</protein>
<gene>
    <name evidence="1" type="ORF">K488DRAFT_83869</name>
</gene>
<dbReference type="EMBL" id="MU273498">
    <property type="protein sequence ID" value="KAI0034573.1"/>
    <property type="molecule type" value="Genomic_DNA"/>
</dbReference>
<dbReference type="Proteomes" id="UP000814128">
    <property type="component" value="Unassembled WGS sequence"/>
</dbReference>
<reference evidence="1" key="2">
    <citation type="journal article" date="2022" name="New Phytol.">
        <title>Evolutionary transition to the ectomycorrhizal habit in the genomes of a hyperdiverse lineage of mushroom-forming fungi.</title>
        <authorList>
            <person name="Looney B."/>
            <person name="Miyauchi S."/>
            <person name="Morin E."/>
            <person name="Drula E."/>
            <person name="Courty P.E."/>
            <person name="Kohler A."/>
            <person name="Kuo A."/>
            <person name="LaButti K."/>
            <person name="Pangilinan J."/>
            <person name="Lipzen A."/>
            <person name="Riley R."/>
            <person name="Andreopoulos W."/>
            <person name="He G."/>
            <person name="Johnson J."/>
            <person name="Nolan M."/>
            <person name="Tritt A."/>
            <person name="Barry K.W."/>
            <person name="Grigoriev I.V."/>
            <person name="Nagy L.G."/>
            <person name="Hibbett D."/>
            <person name="Henrissat B."/>
            <person name="Matheny P.B."/>
            <person name="Labbe J."/>
            <person name="Martin F.M."/>
        </authorList>
    </citation>
    <scope>NUCLEOTIDE SEQUENCE</scope>
    <source>
        <strain evidence="1">EC-137</strain>
    </source>
</reference>
<evidence type="ECO:0000313" key="1">
    <source>
        <dbReference type="EMBL" id="KAI0034573.1"/>
    </source>
</evidence>
<keyword evidence="2" id="KW-1185">Reference proteome</keyword>
<evidence type="ECO:0000313" key="2">
    <source>
        <dbReference type="Proteomes" id="UP000814128"/>
    </source>
</evidence>